<reference evidence="8 10" key="3">
    <citation type="journal article" date="2019" name="PLoS Negl. Trop. Dis.">
        <title>Revisiting the worldwide diversity of Leptospira species in the environment.</title>
        <authorList>
            <person name="Vincent A.T."/>
            <person name="Schiettekatte O."/>
            <person name="Bourhy P."/>
            <person name="Veyrier F.J."/>
            <person name="Picardeau M."/>
        </authorList>
    </citation>
    <scope>NUCLEOTIDE SEQUENCE [LARGE SCALE GENOMIC DNA]</scope>
    <source>
        <strain evidence="8 10">201702445</strain>
    </source>
</reference>
<evidence type="ECO:0000256" key="5">
    <source>
        <dbReference type="SAM" id="MobiDB-lite"/>
    </source>
</evidence>
<evidence type="ECO:0000256" key="1">
    <source>
        <dbReference type="ARBA" id="ARBA00022617"/>
    </source>
</evidence>
<keyword evidence="2 4" id="KW-0479">Metal-binding</keyword>
<comment type="caution">
    <text evidence="8">The sequence shown here is derived from an EMBL/GenBank/DDBJ whole genome shotgun (WGS) entry which is preliminary data.</text>
</comment>
<dbReference type="Pfam" id="PF00034">
    <property type="entry name" value="Cytochrom_C"/>
    <property type="match status" value="1"/>
</dbReference>
<proteinExistence type="predicted"/>
<keyword evidence="1 4" id="KW-0349">Heme</keyword>
<dbReference type="OrthoDB" id="340343at2"/>
<dbReference type="Gene3D" id="1.10.760.10">
    <property type="entry name" value="Cytochrome c-like domain"/>
    <property type="match status" value="1"/>
</dbReference>
<dbReference type="SUPFAM" id="SSF46626">
    <property type="entry name" value="Cytochrome c"/>
    <property type="match status" value="1"/>
</dbReference>
<dbReference type="PROSITE" id="PS51007">
    <property type="entry name" value="CYTC"/>
    <property type="match status" value="1"/>
</dbReference>
<evidence type="ECO:0000313" key="10">
    <source>
        <dbReference type="Proteomes" id="UP000297613"/>
    </source>
</evidence>
<feature type="domain" description="Cytochrome c" evidence="6">
    <location>
        <begin position="47"/>
        <end position="136"/>
    </location>
</feature>
<dbReference type="Proteomes" id="UP000297613">
    <property type="component" value="Unassembled WGS sequence"/>
</dbReference>
<evidence type="ECO:0000313" key="8">
    <source>
        <dbReference type="EMBL" id="TGL89981.1"/>
    </source>
</evidence>
<dbReference type="EMBL" id="QHCR01000002">
    <property type="protein sequence ID" value="RHX81542.1"/>
    <property type="molecule type" value="Genomic_DNA"/>
</dbReference>
<dbReference type="EMBL" id="RQGM01000004">
    <property type="protein sequence ID" value="TGL89981.1"/>
    <property type="molecule type" value="Genomic_DNA"/>
</dbReference>
<dbReference type="RefSeq" id="WP_118955055.1">
    <property type="nucleotide sequence ID" value="NZ_JACCKC010000001.1"/>
</dbReference>
<dbReference type="AlphaFoldDB" id="A0A5F2ED54"/>
<evidence type="ECO:0000256" key="3">
    <source>
        <dbReference type="ARBA" id="ARBA00023004"/>
    </source>
</evidence>
<dbReference type="InterPro" id="IPR036909">
    <property type="entry name" value="Cyt_c-like_dom_sf"/>
</dbReference>
<dbReference type="PANTHER" id="PTHR33751:SF1">
    <property type="entry name" value="CBB3-TYPE CYTOCHROME C OXIDASE SUBUNIT FIXP"/>
    <property type="match status" value="1"/>
</dbReference>
<sequence length="138" mass="14476">MNSKNMIISIVIALTSLVLFLNCGDKSEKPAETSAPAATETASALSPELQKGQEIFLQNCASCHGEKGAGDGAAAASLNPKPRNYKAPAGQWKNGNTEAGVLKTLNNGITGSPMVAYKFLGDENLKLLAKYVVHLSQN</sequence>
<reference evidence="7" key="2">
    <citation type="submission" date="2018-05" db="EMBL/GenBank/DDBJ databases">
        <authorList>
            <person name="Casanovas-Massana A."/>
            <person name="Santos L.A."/>
            <person name="Wunder E.A."/>
        </authorList>
    </citation>
    <scope>NUCLEOTIDE SEQUENCE</scope>
    <source>
        <strain evidence="7">B21</strain>
    </source>
</reference>
<feature type="region of interest" description="Disordered" evidence="5">
    <location>
        <begin position="71"/>
        <end position="92"/>
    </location>
</feature>
<evidence type="ECO:0000313" key="9">
    <source>
        <dbReference type="Proteomes" id="UP000285569"/>
    </source>
</evidence>
<keyword evidence="9" id="KW-1185">Reference proteome</keyword>
<dbReference type="GO" id="GO:0020037">
    <property type="term" value="F:heme binding"/>
    <property type="evidence" value="ECO:0007669"/>
    <property type="project" value="InterPro"/>
</dbReference>
<name>A0A5F2ED54_9LEPT</name>
<keyword evidence="3 4" id="KW-0408">Iron</keyword>
<dbReference type="Proteomes" id="UP000285569">
    <property type="component" value="Unassembled WGS sequence"/>
</dbReference>
<organism evidence="8 10">
    <name type="scientific">Leptospira yasudae</name>
    <dbReference type="NCBI Taxonomy" id="2202201"/>
    <lineage>
        <taxon>Bacteria</taxon>
        <taxon>Pseudomonadati</taxon>
        <taxon>Spirochaetota</taxon>
        <taxon>Spirochaetia</taxon>
        <taxon>Leptospirales</taxon>
        <taxon>Leptospiraceae</taxon>
        <taxon>Leptospira</taxon>
    </lineage>
</organism>
<accession>A0A418AC75</accession>
<dbReference type="GO" id="GO:0046872">
    <property type="term" value="F:metal ion binding"/>
    <property type="evidence" value="ECO:0007669"/>
    <property type="project" value="UniProtKB-KW"/>
</dbReference>
<dbReference type="InterPro" id="IPR009056">
    <property type="entry name" value="Cyt_c-like_dom"/>
</dbReference>
<protein>
    <submittedName>
        <fullName evidence="7 8">Cytochrome C</fullName>
    </submittedName>
</protein>
<dbReference type="PANTHER" id="PTHR33751">
    <property type="entry name" value="CBB3-TYPE CYTOCHROME C OXIDASE SUBUNIT FIXP"/>
    <property type="match status" value="1"/>
</dbReference>
<dbReference type="GO" id="GO:0009055">
    <property type="term" value="F:electron transfer activity"/>
    <property type="evidence" value="ECO:0007669"/>
    <property type="project" value="InterPro"/>
</dbReference>
<dbReference type="InterPro" id="IPR050597">
    <property type="entry name" value="Cytochrome_c_Oxidase_Subunit"/>
</dbReference>
<evidence type="ECO:0000256" key="2">
    <source>
        <dbReference type="ARBA" id="ARBA00022723"/>
    </source>
</evidence>
<accession>A0A5F2ED54</accession>
<evidence type="ECO:0000313" key="7">
    <source>
        <dbReference type="EMBL" id="RHX81542.1"/>
    </source>
</evidence>
<evidence type="ECO:0000256" key="4">
    <source>
        <dbReference type="PROSITE-ProRule" id="PRU00433"/>
    </source>
</evidence>
<evidence type="ECO:0000259" key="6">
    <source>
        <dbReference type="PROSITE" id="PS51007"/>
    </source>
</evidence>
<gene>
    <name evidence="7" type="ORF">DLM77_05515</name>
    <name evidence="8" type="ORF">EHQ83_00875</name>
</gene>
<reference evidence="7 9" key="4">
    <citation type="journal article" date="2020" name="Int. J. Syst. Evol. Microbiol.">
        <title>Leptospira yasudae sp. nov. and Leptospira stimsonii sp. nov., two new species of the pathogenic group isolated from environmental sources.</title>
        <authorList>
            <person name="Casanovas-Massana A."/>
            <person name="Hamond C."/>
            <person name="Santos L.A."/>
            <person name="de Oliveira D."/>
            <person name="Hacker K.P."/>
            <person name="Balassiano I."/>
            <person name="Costa F."/>
            <person name="Medeiros M.A."/>
            <person name="Reis M.G."/>
            <person name="Ko A.I."/>
            <person name="Wunder E.A."/>
        </authorList>
    </citation>
    <scope>NUCLEOTIDE SEQUENCE [LARGE SCALE GENOMIC DNA]</scope>
    <source>
        <strain evidence="7 9">B21</strain>
    </source>
</reference>
<reference evidence="9" key="1">
    <citation type="submission" date="2018-05" db="EMBL/GenBank/DDBJ databases">
        <title>Leptospira yasudae sp. nov. and Leptospira stimsonii sp. nov., two pathogenic species of the genus Leptospira isolated from environmental sources.</title>
        <authorList>
            <person name="Casanovas-Massana A."/>
            <person name="Hamond C."/>
            <person name="Santos L.A."/>
            <person name="Hacker K.P."/>
            <person name="Balassiano I."/>
            <person name="Medeiros M.A."/>
            <person name="Reis M.G."/>
            <person name="Ko A.I."/>
            <person name="Wunder E.A."/>
        </authorList>
    </citation>
    <scope>NUCLEOTIDE SEQUENCE [LARGE SCALE GENOMIC DNA]</scope>
    <source>
        <strain evidence="9">B21</strain>
    </source>
</reference>